<feature type="region of interest" description="Disordered" evidence="2">
    <location>
        <begin position="1"/>
        <end position="34"/>
    </location>
</feature>
<feature type="compositionally biased region" description="Low complexity" evidence="2">
    <location>
        <begin position="167"/>
        <end position="178"/>
    </location>
</feature>
<dbReference type="OrthoDB" id="10261408at2759"/>
<sequence length="202" mass="21493">MSSQQRAILPKPPGDSSGYAQTLPPGAGNPSSKKRSIIGVACAACQTRRTKCDGARPVCYSCGLKWTPCHYEVPSGLTRSAARNERIEKLEADNATMVEILWFLQTKSAEAANDFLQFIRTGSVDVHSMRQWLKDRIGDGDGLGSPPIHLSAASINSLDDGSHMESSEAPSESASRASMKAVDAEASGAASKTQEAQGLNLR</sequence>
<dbReference type="PANTHER" id="PTHR47256">
    <property type="entry name" value="ZN(II)2CYS6 TRANSCRIPTION FACTOR (EUROFUNG)-RELATED"/>
    <property type="match status" value="1"/>
</dbReference>
<dbReference type="GO" id="GO:0000981">
    <property type="term" value="F:DNA-binding transcription factor activity, RNA polymerase II-specific"/>
    <property type="evidence" value="ECO:0007669"/>
    <property type="project" value="InterPro"/>
</dbReference>
<gene>
    <name evidence="4 6" type="ORF">P152DRAFT_94555</name>
</gene>
<evidence type="ECO:0000259" key="3">
    <source>
        <dbReference type="PROSITE" id="PS50048"/>
    </source>
</evidence>
<evidence type="ECO:0000313" key="6">
    <source>
        <dbReference type="RefSeq" id="XP_033531943.1"/>
    </source>
</evidence>
<dbReference type="SMART" id="SM00066">
    <property type="entry name" value="GAL4"/>
    <property type="match status" value="1"/>
</dbReference>
<dbReference type="CDD" id="cd00067">
    <property type="entry name" value="GAL4"/>
    <property type="match status" value="1"/>
</dbReference>
<dbReference type="InterPro" id="IPR001138">
    <property type="entry name" value="Zn2Cys6_DnaBD"/>
</dbReference>
<reference evidence="6" key="3">
    <citation type="submission" date="2025-04" db="UniProtKB">
        <authorList>
            <consortium name="RefSeq"/>
        </authorList>
    </citation>
    <scope>IDENTIFICATION</scope>
    <source>
        <strain evidence="6">CBS 781.70</strain>
    </source>
</reference>
<organism evidence="4">
    <name type="scientific">Eremomyces bilateralis CBS 781.70</name>
    <dbReference type="NCBI Taxonomy" id="1392243"/>
    <lineage>
        <taxon>Eukaryota</taxon>
        <taxon>Fungi</taxon>
        <taxon>Dikarya</taxon>
        <taxon>Ascomycota</taxon>
        <taxon>Pezizomycotina</taxon>
        <taxon>Dothideomycetes</taxon>
        <taxon>Dothideomycetes incertae sedis</taxon>
        <taxon>Eremomycetales</taxon>
        <taxon>Eremomycetaceae</taxon>
        <taxon>Eremomyces</taxon>
    </lineage>
</organism>
<reference evidence="4 6" key="1">
    <citation type="submission" date="2020-01" db="EMBL/GenBank/DDBJ databases">
        <authorList>
            <consortium name="DOE Joint Genome Institute"/>
            <person name="Haridas S."/>
            <person name="Albert R."/>
            <person name="Binder M."/>
            <person name="Bloem J."/>
            <person name="Labutti K."/>
            <person name="Salamov A."/>
            <person name="Andreopoulos B."/>
            <person name="Baker S.E."/>
            <person name="Barry K."/>
            <person name="Bills G."/>
            <person name="Bluhm B.H."/>
            <person name="Cannon C."/>
            <person name="Castanera R."/>
            <person name="Culley D.E."/>
            <person name="Daum C."/>
            <person name="Ezra D."/>
            <person name="Gonzalez J.B."/>
            <person name="Henrissat B."/>
            <person name="Kuo A."/>
            <person name="Liang C."/>
            <person name="Lipzen A."/>
            <person name="Lutzoni F."/>
            <person name="Magnuson J."/>
            <person name="Mondo S."/>
            <person name="Nolan M."/>
            <person name="Ohm R."/>
            <person name="Pangilinan J."/>
            <person name="Park H.-J."/>
            <person name="Ramirez L."/>
            <person name="Alfaro M."/>
            <person name="Sun H."/>
            <person name="Tritt A."/>
            <person name="Yoshinaga Y."/>
            <person name="Zwiers L.-H."/>
            <person name="Turgeon B.G."/>
            <person name="Goodwin S.B."/>
            <person name="Spatafora J.W."/>
            <person name="Crous P.W."/>
            <person name="Grigoriev I.V."/>
        </authorList>
    </citation>
    <scope>NUCLEOTIDE SEQUENCE</scope>
    <source>
        <strain evidence="4 6">CBS 781.70</strain>
    </source>
</reference>
<reference evidence="6" key="2">
    <citation type="submission" date="2020-04" db="EMBL/GenBank/DDBJ databases">
        <authorList>
            <consortium name="NCBI Genome Project"/>
        </authorList>
    </citation>
    <scope>NUCLEOTIDE SEQUENCE</scope>
    <source>
        <strain evidence="6">CBS 781.70</strain>
    </source>
</reference>
<dbReference type="SUPFAM" id="SSF57701">
    <property type="entry name" value="Zn2/Cys6 DNA-binding domain"/>
    <property type="match status" value="1"/>
</dbReference>
<keyword evidence="1" id="KW-0539">Nucleus</keyword>
<dbReference type="GeneID" id="54423938"/>
<keyword evidence="5" id="KW-1185">Reference proteome</keyword>
<dbReference type="PROSITE" id="PS50048">
    <property type="entry name" value="ZN2_CY6_FUNGAL_2"/>
    <property type="match status" value="1"/>
</dbReference>
<feature type="region of interest" description="Disordered" evidence="2">
    <location>
        <begin position="150"/>
        <end position="202"/>
    </location>
</feature>
<proteinExistence type="predicted"/>
<dbReference type="AlphaFoldDB" id="A0A6G1FX77"/>
<accession>A0A6G1FX77</accession>
<feature type="domain" description="Zn(2)-C6 fungal-type" evidence="3">
    <location>
        <begin position="41"/>
        <end position="71"/>
    </location>
</feature>
<evidence type="ECO:0000313" key="4">
    <source>
        <dbReference type="EMBL" id="KAF1810312.1"/>
    </source>
</evidence>
<protein>
    <recommendedName>
        <fullName evidence="3">Zn(2)-C6 fungal-type domain-containing protein</fullName>
    </recommendedName>
</protein>
<dbReference type="InterPro" id="IPR036864">
    <property type="entry name" value="Zn2-C6_fun-type_DNA-bd_sf"/>
</dbReference>
<dbReference type="EMBL" id="ML975166">
    <property type="protein sequence ID" value="KAF1810312.1"/>
    <property type="molecule type" value="Genomic_DNA"/>
</dbReference>
<name>A0A6G1FX77_9PEZI</name>
<feature type="compositionally biased region" description="Polar residues" evidence="2">
    <location>
        <begin position="190"/>
        <end position="202"/>
    </location>
</feature>
<evidence type="ECO:0000313" key="5">
    <source>
        <dbReference type="Proteomes" id="UP000504638"/>
    </source>
</evidence>
<dbReference type="GO" id="GO:0008270">
    <property type="term" value="F:zinc ion binding"/>
    <property type="evidence" value="ECO:0007669"/>
    <property type="project" value="InterPro"/>
</dbReference>
<dbReference type="RefSeq" id="XP_033531943.1">
    <property type="nucleotide sequence ID" value="XM_033683368.1"/>
</dbReference>
<dbReference type="PANTHER" id="PTHR47256:SF1">
    <property type="entry name" value="ZN(II)2CYS6 TRANSCRIPTION FACTOR (EUROFUNG)"/>
    <property type="match status" value="1"/>
</dbReference>
<evidence type="ECO:0000256" key="2">
    <source>
        <dbReference type="SAM" id="MobiDB-lite"/>
    </source>
</evidence>
<dbReference type="Proteomes" id="UP000504638">
    <property type="component" value="Unplaced"/>
</dbReference>
<dbReference type="InterPro" id="IPR053187">
    <property type="entry name" value="Notoamide_regulator"/>
</dbReference>
<dbReference type="Pfam" id="PF00172">
    <property type="entry name" value="Zn_clus"/>
    <property type="match status" value="1"/>
</dbReference>
<dbReference type="Gene3D" id="4.10.240.10">
    <property type="entry name" value="Zn(2)-C6 fungal-type DNA-binding domain"/>
    <property type="match status" value="1"/>
</dbReference>
<evidence type="ECO:0000256" key="1">
    <source>
        <dbReference type="ARBA" id="ARBA00023242"/>
    </source>
</evidence>